<dbReference type="EMBL" id="QFFF01000001">
    <property type="protein sequence ID" value="PWG03523.1"/>
    <property type="molecule type" value="Genomic_DNA"/>
</dbReference>
<evidence type="ECO:0000256" key="2">
    <source>
        <dbReference type="ARBA" id="ARBA00022801"/>
    </source>
</evidence>
<keyword evidence="2" id="KW-0378">Hydrolase</keyword>
<evidence type="ECO:0000313" key="7">
    <source>
        <dbReference type="EMBL" id="PWG03523.1"/>
    </source>
</evidence>
<sequence length="1124" mass="123301">MRVHNDSLLHSASDLNAFLGCAHAAALNLRKLIEPDSLPDPAEDDESAVLIQQAGHAHEGAYLASLREKGGVIEISSRGTLEKRAAETLDAMRVGAPIIYQATFLDAPWHGFADFLRRVERPSELGGWSYEVIDTKLARTASPKHVLQLALYSEMIAKVQGVRPHGMHLVLGDCREEEFRTTEFRHTLDASTHRYLTFIEGGAQGSVGEPCSSCSLCGWREVCAAEWEAIDHLSRVAGMQKSQIAKLRDAGVSTVAALAALPVGTRVPKLAPSTFERLRAQAVLQVARLTGEPVVEHLPLEEGRGFARLPAPDPADLFFDLEGDPLYPDGLEYLWGVHYRDAAGEPVFRYEWGHDRASERAAFEAMVDWFTEHVAANPHAHIYHYAAYEVTVLRRLSTAFASREAEVDSLLRAEKFVDLYSVARAAIRTSEPNLSLKTLEIFFAEKRAEDVTKADQSIVHYHRWRETGEQALLDGILAYNRVDCENTEGLRDWLLTLRPELPWWTKQGPAPDPEKTAEAIAREARLAALRESVRANATCLSERGRELVAHLIDFHSRAKKPEQWAVFDRCGRDDDELIDDGECIGAIEPVSGTWLRQEKRSTVARYRFPHQDTKLREGSTVVHAPTLMPMGTIVALDRANGFVEVKRVLKGEDTFPQSGSLIPGWPLDTSVLEEAVERVAGTLAAGDGNRYRAIIDLIERAPPRLAGWDGGELVRPDETLIEATTGRAMTLDRSTLFIQGPPGTGKTHTSAHVICALIAAGKRVGVSSNSHKAINNLLAKVEAVAKELGLDFSGMKKVTRGDPDTLLNGGLIEDVTDAKDIEDAMPDLIGGTAWLFAREKMDQALDYLFVDEAGQVSLGHLMAMGAAAKNIILVGDQMQLGQPIQGAHPGESGQSVLDYLLQGAATIAPDKGILLDTSWRMHSSICGFISEAVYDGRLRAHPDNEAQQLLLDETAHDQLSPNGIRMVEMHHSGCSQRSDEEVEVAAELVESLCGQRYVNRRGHEATIGLENILVVAPYNLQVNALKERLPAGARVGTVDKFQGQEAEVVIVSLATSTPGDLPRHVDFFYSKNRLNVAISRARTLAVVLANPKLLELDAKTVEHLRLVNTLAWLRSAATGDAHAG</sequence>
<feature type="domain" description="DNA2/NAM7 helicase-like C-terminal" evidence="5">
    <location>
        <begin position="904"/>
        <end position="1091"/>
    </location>
</feature>
<evidence type="ECO:0000313" key="8">
    <source>
        <dbReference type="Proteomes" id="UP000245916"/>
    </source>
</evidence>
<dbReference type="Gene3D" id="3.40.50.300">
    <property type="entry name" value="P-loop containing nucleotide triphosphate hydrolases"/>
    <property type="match status" value="2"/>
</dbReference>
<dbReference type="InterPro" id="IPR019993">
    <property type="entry name" value="RecB_nuclease_TM0106_put"/>
</dbReference>
<keyword evidence="8" id="KW-1185">Reference proteome</keyword>
<evidence type="ECO:0000259" key="5">
    <source>
        <dbReference type="Pfam" id="PF13087"/>
    </source>
</evidence>
<organism evidence="7 8">
    <name type="scientific">Allosphingosinicella humi</name>
    <dbReference type="NCBI Taxonomy" id="2068657"/>
    <lineage>
        <taxon>Bacteria</taxon>
        <taxon>Pseudomonadati</taxon>
        <taxon>Pseudomonadota</taxon>
        <taxon>Alphaproteobacteria</taxon>
        <taxon>Sphingomonadales</taxon>
        <taxon>Sphingomonadaceae</taxon>
        <taxon>Allosphingosinicella</taxon>
    </lineage>
</organism>
<protein>
    <submittedName>
        <fullName evidence="7">DNA/RNA helicase</fullName>
    </submittedName>
</protein>
<dbReference type="SUPFAM" id="SSF52540">
    <property type="entry name" value="P-loop containing nucleoside triphosphate hydrolases"/>
    <property type="match status" value="1"/>
</dbReference>
<dbReference type="CDD" id="cd17934">
    <property type="entry name" value="DEXXQc_Upf1-like"/>
    <property type="match status" value="1"/>
</dbReference>
<dbReference type="NCBIfam" id="TIGR03491">
    <property type="entry name" value="TM0106 family RecB-like putative nuclease"/>
    <property type="match status" value="1"/>
</dbReference>
<evidence type="ECO:0000259" key="6">
    <source>
        <dbReference type="Pfam" id="PF13482"/>
    </source>
</evidence>
<reference evidence="7 8" key="1">
    <citation type="submission" date="2018-05" db="EMBL/GenBank/DDBJ databases">
        <title>Genome of Sphingosinicella humi QZX222.</title>
        <authorList>
            <person name="Qiao Z."/>
            <person name="Wang G."/>
        </authorList>
    </citation>
    <scope>NUCLEOTIDE SEQUENCE [LARGE SCALE GENOMIC DNA]</scope>
    <source>
        <strain evidence="7 8">QZX222</strain>
    </source>
</reference>
<proteinExistence type="predicted"/>
<comment type="caution">
    <text evidence="7">The sequence shown here is derived from an EMBL/GenBank/DDBJ whole genome shotgun (WGS) entry which is preliminary data.</text>
</comment>
<dbReference type="InterPro" id="IPR041679">
    <property type="entry name" value="DNA2/NAM7-like_C"/>
</dbReference>
<dbReference type="GO" id="GO:0043139">
    <property type="term" value="F:5'-3' DNA helicase activity"/>
    <property type="evidence" value="ECO:0007669"/>
    <property type="project" value="TreeGrafter"/>
</dbReference>
<dbReference type="Proteomes" id="UP000245916">
    <property type="component" value="Unassembled WGS sequence"/>
</dbReference>
<evidence type="ECO:0000256" key="1">
    <source>
        <dbReference type="ARBA" id="ARBA00022741"/>
    </source>
</evidence>
<dbReference type="Pfam" id="PF13087">
    <property type="entry name" value="AAA_12"/>
    <property type="match status" value="1"/>
</dbReference>
<dbReference type="RefSeq" id="WP_109271661.1">
    <property type="nucleotide sequence ID" value="NZ_QFFF01000001.1"/>
</dbReference>
<keyword evidence="1" id="KW-0547">Nucleotide-binding</keyword>
<feature type="domain" description="YprB ribonuclease H-like" evidence="6">
    <location>
        <begin position="317"/>
        <end position="494"/>
    </location>
</feature>
<dbReference type="OrthoDB" id="9757917at2"/>
<dbReference type="InterPro" id="IPR047187">
    <property type="entry name" value="SF1_C_Upf1"/>
</dbReference>
<dbReference type="AlphaFoldDB" id="A0A2U2J5A8"/>
<dbReference type="Pfam" id="PF13604">
    <property type="entry name" value="AAA_30"/>
    <property type="match status" value="1"/>
</dbReference>
<dbReference type="InterPro" id="IPR050534">
    <property type="entry name" value="Coronavir_polyprotein_1ab"/>
</dbReference>
<dbReference type="PANTHER" id="PTHR43788:SF8">
    <property type="entry name" value="DNA-BINDING PROTEIN SMUBP-2"/>
    <property type="match status" value="1"/>
</dbReference>
<dbReference type="CDD" id="cd18808">
    <property type="entry name" value="SF1_C_Upf1"/>
    <property type="match status" value="1"/>
</dbReference>
<gene>
    <name evidence="7" type="ORF">DF286_12050</name>
</gene>
<dbReference type="Pfam" id="PF13482">
    <property type="entry name" value="RNase_H_2"/>
    <property type="match status" value="1"/>
</dbReference>
<dbReference type="InterPro" id="IPR038720">
    <property type="entry name" value="YprB_RNase_H-like_dom"/>
</dbReference>
<dbReference type="GO" id="GO:0016787">
    <property type="term" value="F:hydrolase activity"/>
    <property type="evidence" value="ECO:0007669"/>
    <property type="project" value="UniProtKB-KW"/>
</dbReference>
<evidence type="ECO:0000256" key="4">
    <source>
        <dbReference type="ARBA" id="ARBA00022840"/>
    </source>
</evidence>
<accession>A0A2U2J5A8</accession>
<name>A0A2U2J5A8_9SPHN</name>
<keyword evidence="3 7" id="KW-0347">Helicase</keyword>
<dbReference type="GO" id="GO:0005524">
    <property type="term" value="F:ATP binding"/>
    <property type="evidence" value="ECO:0007669"/>
    <property type="project" value="UniProtKB-KW"/>
</dbReference>
<dbReference type="InterPro" id="IPR027417">
    <property type="entry name" value="P-loop_NTPase"/>
</dbReference>
<dbReference type="PANTHER" id="PTHR43788">
    <property type="entry name" value="DNA2/NAM7 HELICASE FAMILY MEMBER"/>
    <property type="match status" value="1"/>
</dbReference>
<evidence type="ECO:0000256" key="3">
    <source>
        <dbReference type="ARBA" id="ARBA00022806"/>
    </source>
</evidence>
<keyword evidence="4" id="KW-0067">ATP-binding</keyword>